<feature type="domain" description="Flavoprotein" evidence="5">
    <location>
        <begin position="5"/>
        <end position="175"/>
    </location>
</feature>
<keyword evidence="3 4" id="KW-0288">FMN</keyword>
<comment type="caution">
    <text evidence="3">Lacks conserved residue(s) required for the propagation of feature annotation.</text>
</comment>
<dbReference type="Gene3D" id="3.40.50.1950">
    <property type="entry name" value="Flavin prenyltransferase-like"/>
    <property type="match status" value="1"/>
</dbReference>
<dbReference type="InterPro" id="IPR036551">
    <property type="entry name" value="Flavin_trans-like"/>
</dbReference>
<feature type="binding site" evidence="3">
    <location>
        <position position="348"/>
    </location>
    <ligand>
        <name>CTP</name>
        <dbReference type="ChEBI" id="CHEBI:37563"/>
    </ligand>
</feature>
<dbReference type="PANTHER" id="PTHR14359:SF6">
    <property type="entry name" value="PHOSPHOPANTOTHENOYLCYSTEINE DECARBOXYLASE"/>
    <property type="match status" value="1"/>
</dbReference>
<keyword evidence="3" id="KW-0460">Magnesium</keyword>
<feature type="domain" description="DNA/pantothenate metabolism flavoprotein C-terminal" evidence="6">
    <location>
        <begin position="197"/>
        <end position="406"/>
    </location>
</feature>
<gene>
    <name evidence="3 7" type="primary">coaBC</name>
    <name evidence="7" type="ORF">GCM10023231_11130</name>
</gene>
<evidence type="ECO:0000256" key="3">
    <source>
        <dbReference type="HAMAP-Rule" id="MF_02225"/>
    </source>
</evidence>
<keyword evidence="2 3" id="KW-0456">Lyase</keyword>
<evidence type="ECO:0000256" key="2">
    <source>
        <dbReference type="ARBA" id="ARBA00023239"/>
    </source>
</evidence>
<dbReference type="SUPFAM" id="SSF52507">
    <property type="entry name" value="Homo-oligomeric flavin-containing Cys decarboxylases, HFCD"/>
    <property type="match status" value="1"/>
</dbReference>
<dbReference type="InterPro" id="IPR003382">
    <property type="entry name" value="Flavoprotein"/>
</dbReference>
<dbReference type="InterPro" id="IPR035929">
    <property type="entry name" value="CoaB-like_sf"/>
</dbReference>
<dbReference type="GO" id="GO:0016874">
    <property type="term" value="F:ligase activity"/>
    <property type="evidence" value="ECO:0007669"/>
    <property type="project" value="UniProtKB-KW"/>
</dbReference>
<accession>A0ABP9AS07</accession>
<feature type="binding site" evidence="3">
    <location>
        <position position="334"/>
    </location>
    <ligand>
        <name>CTP</name>
        <dbReference type="ChEBI" id="CHEBI:37563"/>
    </ligand>
</feature>
<proteinExistence type="inferred from homology"/>
<comment type="similarity">
    <text evidence="3 4">In the C-terminal section; belongs to the PPC synthetase family.</text>
</comment>
<feature type="region of interest" description="Phosphopantothenoylcysteine decarboxylase" evidence="3">
    <location>
        <begin position="1"/>
        <end position="200"/>
    </location>
</feature>
<feature type="binding site" evidence="3">
    <location>
        <position position="299"/>
    </location>
    <ligand>
        <name>CTP</name>
        <dbReference type="ChEBI" id="CHEBI:37563"/>
    </ligand>
</feature>
<keyword evidence="3 4" id="KW-0436">Ligase</keyword>
<dbReference type="NCBIfam" id="TIGR00521">
    <property type="entry name" value="coaBC_dfp"/>
    <property type="match status" value="1"/>
</dbReference>
<evidence type="ECO:0000313" key="8">
    <source>
        <dbReference type="Proteomes" id="UP001501411"/>
    </source>
</evidence>
<organism evidence="7 8">
    <name type="scientific">Olivibacter ginsenosidimutans</name>
    <dbReference type="NCBI Taxonomy" id="1176537"/>
    <lineage>
        <taxon>Bacteria</taxon>
        <taxon>Pseudomonadati</taxon>
        <taxon>Bacteroidota</taxon>
        <taxon>Sphingobacteriia</taxon>
        <taxon>Sphingobacteriales</taxon>
        <taxon>Sphingobacteriaceae</taxon>
        <taxon>Olivibacter</taxon>
    </lineage>
</organism>
<dbReference type="HAMAP" id="MF_02225">
    <property type="entry name" value="CoaBC"/>
    <property type="match status" value="1"/>
</dbReference>
<comment type="cofactor">
    <cofactor evidence="3">
        <name>FMN</name>
        <dbReference type="ChEBI" id="CHEBI:58210"/>
    </cofactor>
    <text evidence="3">Binds 1 FMN per subunit.</text>
</comment>
<keyword evidence="3" id="KW-0511">Multifunctional enzyme</keyword>
<dbReference type="Pfam" id="PF04127">
    <property type="entry name" value="DFP"/>
    <property type="match status" value="1"/>
</dbReference>
<keyword evidence="3" id="KW-0479">Metal-binding</keyword>
<dbReference type="Pfam" id="PF02441">
    <property type="entry name" value="Flavoprotein"/>
    <property type="match status" value="1"/>
</dbReference>
<evidence type="ECO:0000259" key="5">
    <source>
        <dbReference type="Pfam" id="PF02441"/>
    </source>
</evidence>
<reference evidence="8" key="1">
    <citation type="journal article" date="2019" name="Int. J. Syst. Evol. Microbiol.">
        <title>The Global Catalogue of Microorganisms (GCM) 10K type strain sequencing project: providing services to taxonomists for standard genome sequencing and annotation.</title>
        <authorList>
            <consortium name="The Broad Institute Genomics Platform"/>
            <consortium name="The Broad Institute Genome Sequencing Center for Infectious Disease"/>
            <person name="Wu L."/>
            <person name="Ma J."/>
        </authorList>
    </citation>
    <scope>NUCLEOTIDE SEQUENCE [LARGE SCALE GENOMIC DNA]</scope>
    <source>
        <strain evidence="8">JCM 18200</strain>
    </source>
</reference>
<keyword evidence="3 4" id="KW-0285">Flavoprotein</keyword>
<comment type="function">
    <text evidence="3">Catalyzes two sequential steps in the biosynthesis of coenzyme A. In the first step cysteine is conjugated to 4'-phosphopantothenate to form 4-phosphopantothenoylcysteine. In the second step the latter compound is decarboxylated to form 4'-phosphopantotheine.</text>
</comment>
<comment type="catalytic activity">
    <reaction evidence="3 4">
        <text>N-[(R)-4-phosphopantothenoyl]-L-cysteine + H(+) = (R)-4'-phosphopantetheine + CO2</text>
        <dbReference type="Rhea" id="RHEA:16793"/>
        <dbReference type="ChEBI" id="CHEBI:15378"/>
        <dbReference type="ChEBI" id="CHEBI:16526"/>
        <dbReference type="ChEBI" id="CHEBI:59458"/>
        <dbReference type="ChEBI" id="CHEBI:61723"/>
        <dbReference type="EC" id="4.1.1.36"/>
    </reaction>
</comment>
<name>A0ABP9AS07_9SPHI</name>
<comment type="function">
    <text evidence="4">Catalyzes two steps in the biosynthesis of coenzyme A. In the first step cysteine is conjugated to 4'-phosphopantothenate to form 4-phosphopantothenoylcysteine, in the latter compound is decarboxylated to form 4'-phosphopantotheine.</text>
</comment>
<dbReference type="SUPFAM" id="SSF102645">
    <property type="entry name" value="CoaB-like"/>
    <property type="match status" value="1"/>
</dbReference>
<dbReference type="Proteomes" id="UP001501411">
    <property type="component" value="Unassembled WGS sequence"/>
</dbReference>
<dbReference type="EC" id="4.1.1.36" evidence="3"/>
<dbReference type="InterPro" id="IPR007085">
    <property type="entry name" value="DNA/pantothenate-metab_flavo_C"/>
</dbReference>
<feature type="region of interest" description="Phosphopantothenate--cysteine ligase" evidence="3">
    <location>
        <begin position="201"/>
        <end position="411"/>
    </location>
</feature>
<feature type="binding site" evidence="3">
    <location>
        <position position="352"/>
    </location>
    <ligand>
        <name>CTP</name>
        <dbReference type="ChEBI" id="CHEBI:37563"/>
    </ligand>
</feature>
<comment type="caution">
    <text evidence="7">The sequence shown here is derived from an EMBL/GenBank/DDBJ whole genome shotgun (WGS) entry which is preliminary data.</text>
</comment>
<comment type="catalytic activity">
    <reaction evidence="3 4">
        <text>(R)-4'-phosphopantothenate + L-cysteine + CTP = N-[(R)-4-phosphopantothenoyl]-L-cysteine + CMP + diphosphate + H(+)</text>
        <dbReference type="Rhea" id="RHEA:19397"/>
        <dbReference type="ChEBI" id="CHEBI:10986"/>
        <dbReference type="ChEBI" id="CHEBI:15378"/>
        <dbReference type="ChEBI" id="CHEBI:33019"/>
        <dbReference type="ChEBI" id="CHEBI:35235"/>
        <dbReference type="ChEBI" id="CHEBI:37563"/>
        <dbReference type="ChEBI" id="CHEBI:59458"/>
        <dbReference type="ChEBI" id="CHEBI:60377"/>
        <dbReference type="EC" id="6.3.2.5"/>
    </reaction>
</comment>
<dbReference type="Gene3D" id="3.40.50.10300">
    <property type="entry name" value="CoaB-like"/>
    <property type="match status" value="1"/>
</dbReference>
<dbReference type="RefSeq" id="WP_345230731.1">
    <property type="nucleotide sequence ID" value="NZ_BAABIQ010000005.1"/>
</dbReference>
<comment type="similarity">
    <text evidence="3 4">In the N-terminal section; belongs to the HFCD (homo-oligomeric flavin containing Cys decarboxylase) superfamily.</text>
</comment>
<evidence type="ECO:0000313" key="7">
    <source>
        <dbReference type="EMBL" id="GAA4785096.1"/>
    </source>
</evidence>
<comment type="pathway">
    <text evidence="3 4">Cofactor biosynthesis; coenzyme A biosynthesis; CoA from (R)-pantothenate: step 2/5.</text>
</comment>
<dbReference type="EMBL" id="BAABIQ010000005">
    <property type="protein sequence ID" value="GAA4785096.1"/>
    <property type="molecule type" value="Genomic_DNA"/>
</dbReference>
<evidence type="ECO:0000259" key="6">
    <source>
        <dbReference type="Pfam" id="PF04127"/>
    </source>
</evidence>
<comment type="pathway">
    <text evidence="3 4">Cofactor biosynthesis; coenzyme A biosynthesis; CoA from (R)-pantothenate: step 3/5.</text>
</comment>
<keyword evidence="1 3" id="KW-0210">Decarboxylase</keyword>
<dbReference type="EC" id="6.3.2.5" evidence="3"/>
<evidence type="ECO:0000256" key="4">
    <source>
        <dbReference type="RuleBase" id="RU364078"/>
    </source>
</evidence>
<dbReference type="InterPro" id="IPR005252">
    <property type="entry name" value="CoaBC"/>
</dbReference>
<feature type="binding site" evidence="3">
    <location>
        <position position="289"/>
    </location>
    <ligand>
        <name>CTP</name>
        <dbReference type="ChEBI" id="CHEBI:37563"/>
    </ligand>
</feature>
<evidence type="ECO:0000256" key="1">
    <source>
        <dbReference type="ARBA" id="ARBA00022793"/>
    </source>
</evidence>
<sequence>MLKGKKIILGICGSIAAYKAAALTRLLVKAGAEVQVIMTPDATAFITPLTLATLSNRPVLTRYFDETTGEWTNHVHLGLWADALVIAPASANTLAKLANGLCDNLLCAVYLSAKCPTFLAPAMDLDMWAHPATRQNIQQLQLFGNTLIPPEKGELASGLIGEGRLAEPEQILAFLKKSLPVNSDKTATATTSSLPFAGKKVLVSAGPTYEAIDPVRFIGNHSSGKMGYALAEVLQQLGAKVVLVSGPTHLPVPQGVYTIGVTSANEMLEACKQEFETADITIMSAAVADYTPQQVASQKIKKDEESLVLALTKTTDILATLGKLKKPPQLLIGFALETNNEQVNAQHKLEKKNLDFIVLNSMQDKGAGFAGDTNKITIIDRNGEQQSFPLKTKKEVAQDICDYIVKKLHDQ</sequence>
<keyword evidence="8" id="KW-1185">Reference proteome</keyword>
<comment type="cofactor">
    <cofactor evidence="3">
        <name>Mg(2+)</name>
        <dbReference type="ChEBI" id="CHEBI:18420"/>
    </cofactor>
</comment>
<protein>
    <recommendedName>
        <fullName evidence="3">Coenzyme A biosynthesis bifunctional protein CoaBC</fullName>
    </recommendedName>
    <alternativeName>
        <fullName evidence="3">DNA/pantothenate metabolism flavoprotein</fullName>
    </alternativeName>
    <alternativeName>
        <fullName evidence="3">Phosphopantothenoylcysteine synthetase/decarboxylase</fullName>
        <shortName evidence="3">PPCS-PPCDC</shortName>
    </alternativeName>
    <domain>
        <recommendedName>
            <fullName evidence="3">Phosphopantothenoylcysteine decarboxylase</fullName>
            <shortName evidence="3">PPC decarboxylase</shortName>
            <shortName evidence="3">PPC-DC</shortName>
            <ecNumber evidence="3">4.1.1.36</ecNumber>
        </recommendedName>
        <alternativeName>
            <fullName evidence="3">CoaC</fullName>
        </alternativeName>
    </domain>
    <domain>
        <recommendedName>
            <fullName evidence="3">Phosphopantothenate--cysteine ligase</fullName>
            <ecNumber evidence="3">6.3.2.5</ecNumber>
        </recommendedName>
        <alternativeName>
            <fullName evidence="3">CoaB</fullName>
        </alternativeName>
        <alternativeName>
            <fullName evidence="3">Phosphopantothenoylcysteine synthetase</fullName>
            <shortName evidence="3">PPC synthetase</shortName>
            <shortName evidence="3">PPC-S</shortName>
        </alternativeName>
    </domain>
</protein>
<dbReference type="PANTHER" id="PTHR14359">
    <property type="entry name" value="HOMO-OLIGOMERIC FLAVIN CONTAINING CYS DECARBOXYLASE FAMILY"/>
    <property type="match status" value="1"/>
</dbReference>